<proteinExistence type="predicted"/>
<feature type="region of interest" description="Disordered" evidence="1">
    <location>
        <begin position="1"/>
        <end position="73"/>
    </location>
</feature>
<dbReference type="EMBL" id="BMUW01000008">
    <property type="protein sequence ID" value="GGZ63401.1"/>
    <property type="molecule type" value="Genomic_DNA"/>
</dbReference>
<comment type="caution">
    <text evidence="2">The sequence shown here is derived from an EMBL/GenBank/DDBJ whole genome shotgun (WGS) entry which is preliminary data.</text>
</comment>
<dbReference type="Proteomes" id="UP000624183">
    <property type="component" value="Unassembled WGS sequence"/>
</dbReference>
<evidence type="ECO:0000313" key="3">
    <source>
        <dbReference type="Proteomes" id="UP000624183"/>
    </source>
</evidence>
<keyword evidence="3" id="KW-1185">Reference proteome</keyword>
<protein>
    <submittedName>
        <fullName evidence="2">Uncharacterized protein</fullName>
    </submittedName>
</protein>
<accession>A0ABQ3C0E5</accession>
<reference evidence="3" key="1">
    <citation type="journal article" date="2019" name="Int. J. Syst. Evol. Microbiol.">
        <title>The Global Catalogue of Microorganisms (GCM) 10K type strain sequencing project: providing services to taxonomists for standard genome sequencing and annotation.</title>
        <authorList>
            <consortium name="The Broad Institute Genomics Platform"/>
            <consortium name="The Broad Institute Genome Sequencing Center for Infectious Disease"/>
            <person name="Wu L."/>
            <person name="Ma J."/>
        </authorList>
    </citation>
    <scope>NUCLEOTIDE SEQUENCE [LARGE SCALE GENOMIC DNA]</scope>
    <source>
        <strain evidence="3">JCM 4602</strain>
    </source>
</reference>
<organism evidence="2 3">
    <name type="scientific">Streptomyces rubiginosohelvolus</name>
    <dbReference type="NCBI Taxonomy" id="67362"/>
    <lineage>
        <taxon>Bacteria</taxon>
        <taxon>Bacillati</taxon>
        <taxon>Actinomycetota</taxon>
        <taxon>Actinomycetes</taxon>
        <taxon>Kitasatosporales</taxon>
        <taxon>Streptomycetaceae</taxon>
        <taxon>Streptomyces</taxon>
    </lineage>
</organism>
<sequence length="73" mass="7389">MRGGGARGGRGERRGAEVAEKPIGPGEPRMSHAQLYGGLGPGPYGDHIGNRFHPLKQHGANAPLAVGAGGRAP</sequence>
<name>A0ABQ3C0E5_9ACTN</name>
<feature type="compositionally biased region" description="Basic and acidic residues" evidence="1">
    <location>
        <begin position="9"/>
        <end position="20"/>
    </location>
</feature>
<evidence type="ECO:0000313" key="2">
    <source>
        <dbReference type="EMBL" id="GGZ63401.1"/>
    </source>
</evidence>
<evidence type="ECO:0000256" key="1">
    <source>
        <dbReference type="SAM" id="MobiDB-lite"/>
    </source>
</evidence>
<gene>
    <name evidence="2" type="ORF">GCM10010328_42390</name>
</gene>